<sequence>MKVTDYSKIASVYDHNDFRVKEVGVDQDLESFISNSSIPNLRVLDLACGTGIYLQRQTEHFGSDAIEWHALDASKEMLEKAKQKVDAVEFVYGQAEDLPYDGESFDFIANNYAFHHFTEKEQVLDEVVRVLKKDGRYKMHNTDFGTMENWWVYHYFPSAYEIDAERYWSKEKIYYALKERGLKVSLDVHQKMGELRVRDYLHHVENKDISVFTLIDEKAFEEGKQRMIDDVAKDPEKTIVNQFSKLNVVAEKR</sequence>
<evidence type="ECO:0000313" key="4">
    <source>
        <dbReference type="Proteomes" id="UP001596990"/>
    </source>
</evidence>
<keyword evidence="1 3" id="KW-0808">Transferase</keyword>
<dbReference type="GO" id="GO:0008168">
    <property type="term" value="F:methyltransferase activity"/>
    <property type="evidence" value="ECO:0007669"/>
    <property type="project" value="UniProtKB-KW"/>
</dbReference>
<dbReference type="InterPro" id="IPR041698">
    <property type="entry name" value="Methyltransf_25"/>
</dbReference>
<feature type="domain" description="Methyltransferase" evidence="2">
    <location>
        <begin position="43"/>
        <end position="135"/>
    </location>
</feature>
<dbReference type="PANTHER" id="PTHR43861">
    <property type="entry name" value="TRANS-ACONITATE 2-METHYLTRANSFERASE-RELATED"/>
    <property type="match status" value="1"/>
</dbReference>
<proteinExistence type="predicted"/>
<dbReference type="EMBL" id="JBHTKL010000006">
    <property type="protein sequence ID" value="MFD1020863.1"/>
    <property type="molecule type" value="Genomic_DNA"/>
</dbReference>
<evidence type="ECO:0000256" key="1">
    <source>
        <dbReference type="ARBA" id="ARBA00022679"/>
    </source>
</evidence>
<dbReference type="InterPro" id="IPR029063">
    <property type="entry name" value="SAM-dependent_MTases_sf"/>
</dbReference>
<gene>
    <name evidence="3" type="ORF">ACFQ2J_16870</name>
</gene>
<evidence type="ECO:0000259" key="2">
    <source>
        <dbReference type="Pfam" id="PF13649"/>
    </source>
</evidence>
<name>A0ABW3L727_9BACI</name>
<dbReference type="Pfam" id="PF13649">
    <property type="entry name" value="Methyltransf_25"/>
    <property type="match status" value="1"/>
</dbReference>
<dbReference type="SUPFAM" id="SSF53335">
    <property type="entry name" value="S-adenosyl-L-methionine-dependent methyltransferases"/>
    <property type="match status" value="1"/>
</dbReference>
<dbReference type="EC" id="2.1.1.-" evidence="3"/>
<comment type="caution">
    <text evidence="3">The sequence shown here is derived from an EMBL/GenBank/DDBJ whole genome shotgun (WGS) entry which is preliminary data.</text>
</comment>
<accession>A0ABW3L727</accession>
<protein>
    <submittedName>
        <fullName evidence="3">Class I SAM-dependent methyltransferase</fullName>
        <ecNumber evidence="3">2.1.1.-</ecNumber>
    </submittedName>
</protein>
<dbReference type="GO" id="GO:0032259">
    <property type="term" value="P:methylation"/>
    <property type="evidence" value="ECO:0007669"/>
    <property type="project" value="UniProtKB-KW"/>
</dbReference>
<dbReference type="Proteomes" id="UP001596990">
    <property type="component" value="Unassembled WGS sequence"/>
</dbReference>
<reference evidence="4" key="1">
    <citation type="journal article" date="2019" name="Int. J. Syst. Evol. Microbiol.">
        <title>The Global Catalogue of Microorganisms (GCM) 10K type strain sequencing project: providing services to taxonomists for standard genome sequencing and annotation.</title>
        <authorList>
            <consortium name="The Broad Institute Genomics Platform"/>
            <consortium name="The Broad Institute Genome Sequencing Center for Infectious Disease"/>
            <person name="Wu L."/>
            <person name="Ma J."/>
        </authorList>
    </citation>
    <scope>NUCLEOTIDE SEQUENCE [LARGE SCALE GENOMIC DNA]</scope>
    <source>
        <strain evidence="4">CCUG 56607</strain>
    </source>
</reference>
<dbReference type="RefSeq" id="WP_386063285.1">
    <property type="nucleotide sequence ID" value="NZ_JBHTKL010000006.1"/>
</dbReference>
<dbReference type="CDD" id="cd02440">
    <property type="entry name" value="AdoMet_MTases"/>
    <property type="match status" value="1"/>
</dbReference>
<organism evidence="3 4">
    <name type="scientific">Thalassobacillus hwangdonensis</name>
    <dbReference type="NCBI Taxonomy" id="546108"/>
    <lineage>
        <taxon>Bacteria</taxon>
        <taxon>Bacillati</taxon>
        <taxon>Bacillota</taxon>
        <taxon>Bacilli</taxon>
        <taxon>Bacillales</taxon>
        <taxon>Bacillaceae</taxon>
        <taxon>Thalassobacillus</taxon>
    </lineage>
</organism>
<keyword evidence="4" id="KW-1185">Reference proteome</keyword>
<evidence type="ECO:0000313" key="3">
    <source>
        <dbReference type="EMBL" id="MFD1020863.1"/>
    </source>
</evidence>
<dbReference type="Gene3D" id="3.40.50.150">
    <property type="entry name" value="Vaccinia Virus protein VP39"/>
    <property type="match status" value="1"/>
</dbReference>
<keyword evidence="3" id="KW-0489">Methyltransferase</keyword>